<gene>
    <name evidence="3" type="ORF">MHI_LOCUS344618</name>
</gene>
<keyword evidence="4" id="KW-1185">Reference proteome</keyword>
<dbReference type="CDD" id="cd00038">
    <property type="entry name" value="CAP_ED"/>
    <property type="match status" value="1"/>
</dbReference>
<dbReference type="OrthoDB" id="166212at2759"/>
<dbReference type="PROSITE" id="PS00889">
    <property type="entry name" value="CNMP_BINDING_2"/>
    <property type="match status" value="1"/>
</dbReference>
<dbReference type="InterPro" id="IPR014710">
    <property type="entry name" value="RmlC-like_jellyroll"/>
</dbReference>
<protein>
    <recommendedName>
        <fullName evidence="2">Cyclic nucleotide-binding domain-containing protein</fullName>
    </recommendedName>
</protein>
<comment type="caution">
    <text evidence="3">The sequence shown here is derived from an EMBL/GenBank/DDBJ whole genome shotgun (WGS) entry which is preliminary data.</text>
</comment>
<dbReference type="AlphaFoldDB" id="A0A6V7H279"/>
<accession>A0A6V7H279</accession>
<evidence type="ECO:0000259" key="2">
    <source>
        <dbReference type="PROSITE" id="PS50042"/>
    </source>
</evidence>
<dbReference type="SUPFAM" id="SSF51206">
    <property type="entry name" value="cAMP-binding domain-like"/>
    <property type="match status" value="1"/>
</dbReference>
<name>A0A6V7H279_9HYME</name>
<dbReference type="PANTHER" id="PTHR23011">
    <property type="entry name" value="CYCLIC NUCLEOTIDE-BINDING DOMAIN CONTAINING PROTEIN"/>
    <property type="match status" value="1"/>
</dbReference>
<sequence length="555" mass="64830">MTMVVQVNRLKGINLFRAAVRLVLEYIEWLTEKPVVEEVSDDIAINIRRAEQKKHEKKALTLEDRSYLLTRPEDRSEDERKYIYDLFKKFRVFEKYAESLKEILVDVCLYQYLRAGRVIVRQSRKPENLYFIVNGEVSASKVVTDRWTGETEEVDMGSLNPGDVFGEVALLHDIPRSATVVTKSMCTWSVSSSPSKDTQLTLSTAAVDLILIPRQDFNDILRSPLKKEWDVLQDALVHFNYFKSWDDVTIRECCILSKLKDFQPDEVHLHTCNYNSSHKTKKQKNVNDKANVLKVMLGDGKGLVNYVHFLLEGECRLIEHMIVRETHSALGTRYELYDPEKSNGKKEDRSSSESVETAAKMDEFEYQYETGKANDMDESIAQLLLSSRTTDRKMDFERSSIITTTLLDVVNEWHKITDVAEMLMREPSSISQQRYPIDVRTIFMQICTFNRGACFGLGENMVNRRIVAASSVKCFLVPRYWLRIHNRANIWERVKLFMDSKFPTKEQLFQRFLTNRRWLEYKKTLIEDIDRQKRRIHSNVTIHDVPYAIRIVNTL</sequence>
<feature type="region of interest" description="Disordered" evidence="1">
    <location>
        <begin position="338"/>
        <end position="357"/>
    </location>
</feature>
<organism evidence="3 4">
    <name type="scientific">Heterotrigona itama</name>
    <dbReference type="NCBI Taxonomy" id="395501"/>
    <lineage>
        <taxon>Eukaryota</taxon>
        <taxon>Metazoa</taxon>
        <taxon>Ecdysozoa</taxon>
        <taxon>Arthropoda</taxon>
        <taxon>Hexapoda</taxon>
        <taxon>Insecta</taxon>
        <taxon>Pterygota</taxon>
        <taxon>Neoptera</taxon>
        <taxon>Endopterygota</taxon>
        <taxon>Hymenoptera</taxon>
        <taxon>Apocrita</taxon>
        <taxon>Aculeata</taxon>
        <taxon>Apoidea</taxon>
        <taxon>Anthophila</taxon>
        <taxon>Apidae</taxon>
        <taxon>Heterotrigona</taxon>
    </lineage>
</organism>
<dbReference type="Gene3D" id="2.60.120.10">
    <property type="entry name" value="Jelly Rolls"/>
    <property type="match status" value="1"/>
</dbReference>
<evidence type="ECO:0000256" key="1">
    <source>
        <dbReference type="SAM" id="MobiDB-lite"/>
    </source>
</evidence>
<evidence type="ECO:0000313" key="3">
    <source>
        <dbReference type="EMBL" id="CAD1472917.1"/>
    </source>
</evidence>
<dbReference type="InterPro" id="IPR000595">
    <property type="entry name" value="cNMP-bd_dom"/>
</dbReference>
<evidence type="ECO:0000313" key="4">
    <source>
        <dbReference type="Proteomes" id="UP000752696"/>
    </source>
</evidence>
<dbReference type="PANTHER" id="PTHR23011:SF41">
    <property type="entry name" value="CYCLIC NUCLEOTIDE-BINDING DOMAIN-CONTAINING PROTEIN"/>
    <property type="match status" value="1"/>
</dbReference>
<dbReference type="SMART" id="SM00100">
    <property type="entry name" value="cNMP"/>
    <property type="match status" value="1"/>
</dbReference>
<dbReference type="Proteomes" id="UP000752696">
    <property type="component" value="Unassembled WGS sequence"/>
</dbReference>
<feature type="compositionally biased region" description="Basic and acidic residues" evidence="1">
    <location>
        <begin position="338"/>
        <end position="351"/>
    </location>
</feature>
<feature type="domain" description="Cyclic nucleotide-binding" evidence="2">
    <location>
        <begin position="92"/>
        <end position="221"/>
    </location>
</feature>
<dbReference type="InterPro" id="IPR018490">
    <property type="entry name" value="cNMP-bd_dom_sf"/>
</dbReference>
<dbReference type="InterPro" id="IPR018488">
    <property type="entry name" value="cNMP-bd_CS"/>
</dbReference>
<dbReference type="EMBL" id="CAJDYZ010005913">
    <property type="protein sequence ID" value="CAD1472917.1"/>
    <property type="molecule type" value="Genomic_DNA"/>
</dbReference>
<proteinExistence type="predicted"/>
<dbReference type="Pfam" id="PF00027">
    <property type="entry name" value="cNMP_binding"/>
    <property type="match status" value="1"/>
</dbReference>
<dbReference type="PROSITE" id="PS50042">
    <property type="entry name" value="CNMP_BINDING_3"/>
    <property type="match status" value="1"/>
</dbReference>
<reference evidence="3" key="1">
    <citation type="submission" date="2020-07" db="EMBL/GenBank/DDBJ databases">
        <authorList>
            <person name="Nazaruddin N."/>
        </authorList>
    </citation>
    <scope>NUCLEOTIDE SEQUENCE</scope>
</reference>